<evidence type="ECO:0000256" key="1">
    <source>
        <dbReference type="SAM" id="MobiDB-lite"/>
    </source>
</evidence>
<evidence type="ECO:0000313" key="3">
    <source>
        <dbReference type="EMBL" id="MCL7045054.1"/>
    </source>
</evidence>
<dbReference type="PANTHER" id="PTHR47701">
    <property type="entry name" value="PROTEIN MODIFIER OF SNC1 11"/>
    <property type="match status" value="1"/>
</dbReference>
<dbReference type="PANTHER" id="PTHR47701:SF2">
    <property type="entry name" value="PROTEIN MODIFIER OF SNC1 11"/>
    <property type="match status" value="1"/>
</dbReference>
<feature type="compositionally biased region" description="Polar residues" evidence="1">
    <location>
        <begin position="1"/>
        <end position="19"/>
    </location>
</feature>
<dbReference type="EMBL" id="JAJJMA010265349">
    <property type="protein sequence ID" value="MCL7045054.1"/>
    <property type="molecule type" value="Genomic_DNA"/>
</dbReference>
<feature type="region of interest" description="Disordered" evidence="1">
    <location>
        <begin position="1"/>
        <end position="35"/>
    </location>
</feature>
<evidence type="ECO:0000313" key="4">
    <source>
        <dbReference type="Proteomes" id="UP001177140"/>
    </source>
</evidence>
<comment type="caution">
    <text evidence="3">The sequence shown here is derived from an EMBL/GenBank/DDBJ whole genome shotgun (WGS) entry which is preliminary data.</text>
</comment>
<name>A0AA41VPE9_PAPNU</name>
<reference evidence="3" key="1">
    <citation type="submission" date="2022-03" db="EMBL/GenBank/DDBJ databases">
        <title>A functionally conserved STORR gene fusion in Papaver species that diverged 16.8 million years ago.</title>
        <authorList>
            <person name="Catania T."/>
        </authorList>
    </citation>
    <scope>NUCLEOTIDE SEQUENCE</scope>
    <source>
        <strain evidence="3">S-191538</strain>
    </source>
</reference>
<dbReference type="AlphaFoldDB" id="A0AA41VPE9"/>
<accession>A0AA41VPE9</accession>
<dbReference type="GO" id="GO:0016973">
    <property type="term" value="P:poly(A)+ mRNA export from nucleus"/>
    <property type="evidence" value="ECO:0007669"/>
    <property type="project" value="InterPro"/>
</dbReference>
<dbReference type="InterPro" id="IPR040746">
    <property type="entry name" value="THO1_MOS11_C"/>
</dbReference>
<dbReference type="GO" id="GO:0005634">
    <property type="term" value="C:nucleus"/>
    <property type="evidence" value="ECO:0007669"/>
    <property type="project" value="TreeGrafter"/>
</dbReference>
<sequence length="123" mass="13428">MATGIQKSSETDSKTQPLTKETLETQKPKQNETAAASIVSPDTIIQKKISRAERFGLPVLLSEEEKRTSRAKRLKSVDKREKKSLLELGWSLGVAISPSVCLILRKVSPIGLAVSPSCKVLLV</sequence>
<organism evidence="3 4">
    <name type="scientific">Papaver nudicaule</name>
    <name type="common">Iceland poppy</name>
    <dbReference type="NCBI Taxonomy" id="74823"/>
    <lineage>
        <taxon>Eukaryota</taxon>
        <taxon>Viridiplantae</taxon>
        <taxon>Streptophyta</taxon>
        <taxon>Embryophyta</taxon>
        <taxon>Tracheophyta</taxon>
        <taxon>Spermatophyta</taxon>
        <taxon>Magnoliopsida</taxon>
        <taxon>Ranunculales</taxon>
        <taxon>Papaveraceae</taxon>
        <taxon>Papaveroideae</taxon>
        <taxon>Papaver</taxon>
    </lineage>
</organism>
<dbReference type="Proteomes" id="UP001177140">
    <property type="component" value="Unassembled WGS sequence"/>
</dbReference>
<feature type="compositionally biased region" description="Basic and acidic residues" evidence="1">
    <location>
        <begin position="21"/>
        <end position="30"/>
    </location>
</feature>
<gene>
    <name evidence="3" type="ORF">MKW94_015682</name>
</gene>
<dbReference type="Pfam" id="PF18592">
    <property type="entry name" value="Tho1_MOS11_C"/>
    <property type="match status" value="1"/>
</dbReference>
<dbReference type="InterPro" id="IPR044209">
    <property type="entry name" value="MOS11"/>
</dbReference>
<feature type="domain" description="THO1-MOS11 C-terminal" evidence="2">
    <location>
        <begin position="45"/>
        <end position="73"/>
    </location>
</feature>
<proteinExistence type="predicted"/>
<keyword evidence="4" id="KW-1185">Reference proteome</keyword>
<protein>
    <recommendedName>
        <fullName evidence="2">THO1-MOS11 C-terminal domain-containing protein</fullName>
    </recommendedName>
</protein>
<evidence type="ECO:0000259" key="2">
    <source>
        <dbReference type="Pfam" id="PF18592"/>
    </source>
</evidence>